<dbReference type="InterPro" id="IPR000276">
    <property type="entry name" value="GPCR_Rhodpsn"/>
</dbReference>
<dbReference type="GO" id="GO:0004984">
    <property type="term" value="F:olfactory receptor activity"/>
    <property type="evidence" value="ECO:0007669"/>
    <property type="project" value="InterPro"/>
</dbReference>
<reference evidence="12" key="1">
    <citation type="submission" date="2025-08" db="UniProtKB">
        <authorList>
            <consortium name="Ensembl"/>
        </authorList>
    </citation>
    <scope>IDENTIFICATION</scope>
</reference>
<keyword evidence="6 10" id="KW-0472">Membrane</keyword>
<evidence type="ECO:0000256" key="8">
    <source>
        <dbReference type="ARBA" id="ARBA00023224"/>
    </source>
</evidence>
<organism evidence="12 13">
    <name type="scientific">Sus scrofa</name>
    <name type="common">Pig</name>
    <dbReference type="NCBI Taxonomy" id="9823"/>
    <lineage>
        <taxon>Eukaryota</taxon>
        <taxon>Metazoa</taxon>
        <taxon>Chordata</taxon>
        <taxon>Craniata</taxon>
        <taxon>Vertebrata</taxon>
        <taxon>Euteleostomi</taxon>
        <taxon>Mammalia</taxon>
        <taxon>Eutheria</taxon>
        <taxon>Laurasiatheria</taxon>
        <taxon>Artiodactyla</taxon>
        <taxon>Suina</taxon>
        <taxon>Suidae</taxon>
        <taxon>Sus</taxon>
    </lineage>
</organism>
<dbReference type="Gene3D" id="1.20.1070.10">
    <property type="entry name" value="Rhodopsin 7-helix transmembrane proteins"/>
    <property type="match status" value="1"/>
</dbReference>
<protein>
    <recommendedName>
        <fullName evidence="10">Olfactory receptor</fullName>
    </recommendedName>
</protein>
<evidence type="ECO:0000256" key="2">
    <source>
        <dbReference type="ARBA" id="ARBA00004141"/>
    </source>
</evidence>
<evidence type="ECO:0000256" key="9">
    <source>
        <dbReference type="RuleBase" id="RU000688"/>
    </source>
</evidence>
<dbReference type="SUPFAM" id="SSF81321">
    <property type="entry name" value="Family A G protein-coupled receptor-like"/>
    <property type="match status" value="1"/>
</dbReference>
<evidence type="ECO:0000256" key="10">
    <source>
        <dbReference type="RuleBase" id="RU363047"/>
    </source>
</evidence>
<evidence type="ECO:0000256" key="6">
    <source>
        <dbReference type="ARBA" id="ARBA00023136"/>
    </source>
</evidence>
<feature type="transmembrane region" description="Helical" evidence="10">
    <location>
        <begin position="272"/>
        <end position="292"/>
    </location>
</feature>
<dbReference type="PANTHER" id="PTHR48018">
    <property type="entry name" value="OLFACTORY RECEPTOR"/>
    <property type="match status" value="1"/>
</dbReference>
<dbReference type="PROSITE" id="PS00237">
    <property type="entry name" value="G_PROTEIN_RECEP_F1_1"/>
    <property type="match status" value="1"/>
</dbReference>
<keyword evidence="10" id="KW-0716">Sensory transduction</keyword>
<dbReference type="AlphaFoldDB" id="A0A8D0P4E7"/>
<evidence type="ECO:0000256" key="4">
    <source>
        <dbReference type="ARBA" id="ARBA00022989"/>
    </source>
</evidence>
<feature type="transmembrane region" description="Helical" evidence="10">
    <location>
        <begin position="25"/>
        <end position="48"/>
    </location>
</feature>
<comment type="function">
    <text evidence="1">Putative odorant or sperm cell receptor.</text>
</comment>
<dbReference type="Ensembl" id="ENSSSCT00015065414.1">
    <property type="protein sequence ID" value="ENSSSCP00015026187.1"/>
    <property type="gene ID" value="ENSSSCG00015049167.1"/>
</dbReference>
<dbReference type="Proteomes" id="UP000694726">
    <property type="component" value="Unplaced"/>
</dbReference>
<proteinExistence type="inferred from homology"/>
<dbReference type="FunFam" id="1.20.1070.10:FF:000003">
    <property type="entry name" value="Olfactory receptor"/>
    <property type="match status" value="1"/>
</dbReference>
<name>A0A8D0P4E7_PIG</name>
<dbReference type="GO" id="GO:0004930">
    <property type="term" value="F:G protein-coupled receptor activity"/>
    <property type="evidence" value="ECO:0007669"/>
    <property type="project" value="UniProtKB-KW"/>
</dbReference>
<feature type="transmembrane region" description="Helical" evidence="10">
    <location>
        <begin position="60"/>
        <end position="79"/>
    </location>
</feature>
<feature type="transmembrane region" description="Helical" evidence="10">
    <location>
        <begin position="237"/>
        <end position="260"/>
    </location>
</feature>
<keyword evidence="4 10" id="KW-1133">Transmembrane helix</keyword>
<feature type="transmembrane region" description="Helical" evidence="10">
    <location>
        <begin position="197"/>
        <end position="225"/>
    </location>
</feature>
<sequence>MDYGNQTLVMEFVFVGLTNHFQHQVVLFVIFLLVYLVTLLGNLGMVTLIWMNSRLHTPMYFFLSHLSFVDVFSSSAIGPKMLTDIFVEKKVISFFGCAAQLWVFCQCVVTECFLLASMAYDRYMAICKPLLYALVMSQRVCVQLVLGPYAMGLISAMTHTVFAFRLPYCGSNIINHFFCDILPVFSLACADTQANKFLLFIVAGAVGVLTGVTILVSYTYIVMAISRIRSADGRQKAFATCSSHLTSVSILYGTLFFIYVRPSSSFSLDINKVVSVFYTAVIPMLNPLIYSLRNKEVKNSFRRACQRKKKFCLGS</sequence>
<dbReference type="Pfam" id="PF13853">
    <property type="entry name" value="7tm_4"/>
    <property type="match status" value="1"/>
</dbReference>
<evidence type="ECO:0000256" key="7">
    <source>
        <dbReference type="ARBA" id="ARBA00023170"/>
    </source>
</evidence>
<keyword evidence="10" id="KW-0552">Olfaction</keyword>
<comment type="similarity">
    <text evidence="9">Belongs to the G-protein coupled receptor 1 family.</text>
</comment>
<dbReference type="PRINTS" id="PR00237">
    <property type="entry name" value="GPCRRHODOPSN"/>
</dbReference>
<keyword evidence="10" id="KW-1003">Cell membrane</keyword>
<dbReference type="PRINTS" id="PR00245">
    <property type="entry name" value="OLFACTORYR"/>
</dbReference>
<keyword evidence="3 9" id="KW-0812">Transmembrane</keyword>
<evidence type="ECO:0000313" key="13">
    <source>
        <dbReference type="Proteomes" id="UP000694726"/>
    </source>
</evidence>
<feature type="domain" description="G-protein coupled receptors family 1 profile" evidence="11">
    <location>
        <begin position="41"/>
        <end position="290"/>
    </location>
</feature>
<evidence type="ECO:0000256" key="5">
    <source>
        <dbReference type="ARBA" id="ARBA00023040"/>
    </source>
</evidence>
<feature type="transmembrane region" description="Helical" evidence="10">
    <location>
        <begin position="130"/>
        <end position="151"/>
    </location>
</feature>
<evidence type="ECO:0000256" key="3">
    <source>
        <dbReference type="ARBA" id="ARBA00022692"/>
    </source>
</evidence>
<dbReference type="CDD" id="cd15414">
    <property type="entry name" value="7tmA_OR5G-like"/>
    <property type="match status" value="1"/>
</dbReference>
<dbReference type="InterPro" id="IPR017452">
    <property type="entry name" value="GPCR_Rhodpsn_7TM"/>
</dbReference>
<evidence type="ECO:0000256" key="1">
    <source>
        <dbReference type="ARBA" id="ARBA00003929"/>
    </source>
</evidence>
<dbReference type="GO" id="GO:0005886">
    <property type="term" value="C:plasma membrane"/>
    <property type="evidence" value="ECO:0007669"/>
    <property type="project" value="UniProtKB-SubCell"/>
</dbReference>
<keyword evidence="7 9" id="KW-0675">Receptor</keyword>
<evidence type="ECO:0000313" key="12">
    <source>
        <dbReference type="Ensembl" id="ENSSSCP00015026187.1"/>
    </source>
</evidence>
<feature type="transmembrane region" description="Helical" evidence="10">
    <location>
        <begin position="91"/>
        <end position="118"/>
    </location>
</feature>
<evidence type="ECO:0000259" key="11">
    <source>
        <dbReference type="PROSITE" id="PS50262"/>
    </source>
</evidence>
<keyword evidence="5 9" id="KW-0297">G-protein coupled receptor</keyword>
<dbReference type="InterPro" id="IPR000725">
    <property type="entry name" value="Olfact_rcpt"/>
</dbReference>
<accession>A0A8D0P4E7</accession>
<comment type="subcellular location">
    <subcellularLocation>
        <location evidence="10">Cell membrane</location>
        <topology evidence="10">Multi-pass membrane protein</topology>
    </subcellularLocation>
    <subcellularLocation>
        <location evidence="2">Membrane</location>
        <topology evidence="2">Multi-pass membrane protein</topology>
    </subcellularLocation>
</comment>
<dbReference type="PROSITE" id="PS50262">
    <property type="entry name" value="G_PROTEIN_RECEP_F1_2"/>
    <property type="match status" value="1"/>
</dbReference>
<keyword evidence="8 9" id="KW-0807">Transducer</keyword>